<dbReference type="OrthoDB" id="334416at2"/>
<dbReference type="eggNOG" id="COG2227">
    <property type="taxonomic scope" value="Bacteria"/>
</dbReference>
<reference evidence="4" key="1">
    <citation type="submission" date="2012-06" db="EMBL/GenBank/DDBJ databases">
        <title>Complete sequence of chromosome of Desulfomonile tiedjei DSM 6799.</title>
        <authorList>
            <person name="Lucas S."/>
            <person name="Copeland A."/>
            <person name="Lapidus A."/>
            <person name="Glavina del Rio T."/>
            <person name="Dalin E."/>
            <person name="Tice H."/>
            <person name="Bruce D."/>
            <person name="Goodwin L."/>
            <person name="Pitluck S."/>
            <person name="Peters L."/>
            <person name="Ovchinnikova G."/>
            <person name="Zeytun A."/>
            <person name="Lu M."/>
            <person name="Kyrpides N."/>
            <person name="Mavromatis K."/>
            <person name="Ivanova N."/>
            <person name="Brettin T."/>
            <person name="Detter J.C."/>
            <person name="Han C."/>
            <person name="Larimer F."/>
            <person name="Land M."/>
            <person name="Hauser L."/>
            <person name="Markowitz V."/>
            <person name="Cheng J.-F."/>
            <person name="Hugenholtz P."/>
            <person name="Woyke T."/>
            <person name="Wu D."/>
            <person name="Spring S."/>
            <person name="Schroeder M."/>
            <person name="Brambilla E."/>
            <person name="Klenk H.-P."/>
            <person name="Eisen J.A."/>
        </authorList>
    </citation>
    <scope>NUCLEOTIDE SEQUENCE [LARGE SCALE GENOMIC DNA]</scope>
    <source>
        <strain evidence="4">ATCC 49306 / DSM 6799 / DCB-1</strain>
    </source>
</reference>
<name>I4CAF4_DESTA</name>
<evidence type="ECO:0000256" key="1">
    <source>
        <dbReference type="SAM" id="Phobius"/>
    </source>
</evidence>
<dbReference type="Gene3D" id="3.40.50.150">
    <property type="entry name" value="Vaccinia Virus protein VP39"/>
    <property type="match status" value="1"/>
</dbReference>
<keyword evidence="1" id="KW-1133">Transmembrane helix</keyword>
<dbReference type="Pfam" id="PF08241">
    <property type="entry name" value="Methyltransf_11"/>
    <property type="match status" value="1"/>
</dbReference>
<organism evidence="3 4">
    <name type="scientific">Desulfomonile tiedjei (strain ATCC 49306 / DSM 6799 / DCB-1)</name>
    <dbReference type="NCBI Taxonomy" id="706587"/>
    <lineage>
        <taxon>Bacteria</taxon>
        <taxon>Pseudomonadati</taxon>
        <taxon>Thermodesulfobacteriota</taxon>
        <taxon>Desulfomonilia</taxon>
        <taxon>Desulfomonilales</taxon>
        <taxon>Desulfomonilaceae</taxon>
        <taxon>Desulfomonile</taxon>
    </lineage>
</organism>
<dbReference type="CDD" id="cd02440">
    <property type="entry name" value="AdoMet_MTases"/>
    <property type="match status" value="1"/>
</dbReference>
<dbReference type="Proteomes" id="UP000006055">
    <property type="component" value="Chromosome"/>
</dbReference>
<dbReference type="InterPro" id="IPR029063">
    <property type="entry name" value="SAM-dependent_MTases_sf"/>
</dbReference>
<protein>
    <submittedName>
        <fullName evidence="3">Methyltransferase family protein</fullName>
    </submittedName>
</protein>
<dbReference type="SUPFAM" id="SSF53335">
    <property type="entry name" value="S-adenosyl-L-methionine-dependent methyltransferases"/>
    <property type="match status" value="1"/>
</dbReference>
<dbReference type="InterPro" id="IPR013216">
    <property type="entry name" value="Methyltransf_11"/>
</dbReference>
<sequence>MSENKHVYQYGFSERFAEYQFDDERQNQKAMKTVAVLEDYCGGPGSLAELRLLDMGCSAGLMTRLYSRSFKFTLGIDIDRPAVEHATEHFSSDALRFTVADAIDTGLEAESFDVVTCTHIYEHVPDSTQLMHEIYRVLKRGGICYFAAHNRLCLIEPHYGLPLLSVFPKPIANLYCRMFGKGDIYYENLLTLPGLRKLTAAFQCHDYTLEVIQDPVKYSATELVTPGSWTQKAALLLVRMAYFICPTYIWILKKV</sequence>
<dbReference type="STRING" id="706587.Desti_3903"/>
<keyword evidence="4" id="KW-1185">Reference proteome</keyword>
<dbReference type="PANTHER" id="PTHR43861">
    <property type="entry name" value="TRANS-ACONITATE 2-METHYLTRANSFERASE-RELATED"/>
    <property type="match status" value="1"/>
</dbReference>
<feature type="domain" description="Methyltransferase type 11" evidence="2">
    <location>
        <begin position="53"/>
        <end position="146"/>
    </location>
</feature>
<dbReference type="RefSeq" id="WP_014811671.1">
    <property type="nucleotide sequence ID" value="NC_018025.1"/>
</dbReference>
<dbReference type="HOGENOM" id="CLU_062593_0_0_7"/>
<feature type="transmembrane region" description="Helical" evidence="1">
    <location>
        <begin position="233"/>
        <end position="252"/>
    </location>
</feature>
<proteinExistence type="predicted"/>
<dbReference type="KEGG" id="dti:Desti_3903"/>
<accession>I4CAF4</accession>
<dbReference type="AlphaFoldDB" id="I4CAF4"/>
<keyword evidence="3" id="KW-0808">Transferase</keyword>
<evidence type="ECO:0000313" key="3">
    <source>
        <dbReference type="EMBL" id="AFM26545.1"/>
    </source>
</evidence>
<keyword evidence="1" id="KW-0472">Membrane</keyword>
<dbReference type="GO" id="GO:0008757">
    <property type="term" value="F:S-adenosylmethionine-dependent methyltransferase activity"/>
    <property type="evidence" value="ECO:0007669"/>
    <property type="project" value="InterPro"/>
</dbReference>
<keyword evidence="1" id="KW-0812">Transmembrane</keyword>
<evidence type="ECO:0000313" key="4">
    <source>
        <dbReference type="Proteomes" id="UP000006055"/>
    </source>
</evidence>
<gene>
    <name evidence="3" type="ordered locus">Desti_3903</name>
</gene>
<keyword evidence="3" id="KW-0489">Methyltransferase</keyword>
<evidence type="ECO:0000259" key="2">
    <source>
        <dbReference type="Pfam" id="PF08241"/>
    </source>
</evidence>
<dbReference type="EMBL" id="CP003360">
    <property type="protein sequence ID" value="AFM26545.1"/>
    <property type="molecule type" value="Genomic_DNA"/>
</dbReference>
<dbReference type="GO" id="GO:0032259">
    <property type="term" value="P:methylation"/>
    <property type="evidence" value="ECO:0007669"/>
    <property type="project" value="UniProtKB-KW"/>
</dbReference>